<dbReference type="PANTHER" id="PTHR30244:SF34">
    <property type="entry name" value="DTDP-4-AMINO-4,6-DIDEOXYGALACTOSE TRANSAMINASE"/>
    <property type="match status" value="1"/>
</dbReference>
<organism evidence="6 7">
    <name type="scientific">Oceanimonas doudoroffii</name>
    <dbReference type="NCBI Taxonomy" id="84158"/>
    <lineage>
        <taxon>Bacteria</taxon>
        <taxon>Pseudomonadati</taxon>
        <taxon>Pseudomonadota</taxon>
        <taxon>Gammaproteobacteria</taxon>
        <taxon>Aeromonadales</taxon>
        <taxon>Aeromonadaceae</taxon>
        <taxon>Oceanimonas</taxon>
    </lineage>
</organism>
<evidence type="ECO:0000256" key="3">
    <source>
        <dbReference type="PIRSR" id="PIRSR000390-1"/>
    </source>
</evidence>
<feature type="active site" description="Proton acceptor" evidence="3">
    <location>
        <position position="181"/>
    </location>
</feature>
<comment type="caution">
    <text evidence="6">The sequence shown here is derived from an EMBL/GenBank/DDBJ whole genome shotgun (WGS) entry which is preliminary data.</text>
</comment>
<dbReference type="PIRSF" id="PIRSF000390">
    <property type="entry name" value="PLP_StrS"/>
    <property type="match status" value="1"/>
</dbReference>
<name>A0A233RFD8_9GAMM</name>
<dbReference type="Proteomes" id="UP000242757">
    <property type="component" value="Unassembled WGS sequence"/>
</dbReference>
<evidence type="ECO:0000313" key="7">
    <source>
        <dbReference type="Proteomes" id="UP000242757"/>
    </source>
</evidence>
<keyword evidence="1 4" id="KW-0663">Pyridoxal phosphate</keyword>
<comment type="similarity">
    <text evidence="2 5">Belongs to the DegT/DnrJ/EryC1 family.</text>
</comment>
<proteinExistence type="inferred from homology"/>
<dbReference type="GO" id="GO:0000271">
    <property type="term" value="P:polysaccharide biosynthetic process"/>
    <property type="evidence" value="ECO:0007669"/>
    <property type="project" value="TreeGrafter"/>
</dbReference>
<dbReference type="NCBIfam" id="NF008687">
    <property type="entry name" value="PRK11706.1"/>
    <property type="match status" value="1"/>
</dbReference>
<evidence type="ECO:0000313" key="6">
    <source>
        <dbReference type="EMBL" id="OXY82110.1"/>
    </source>
</evidence>
<reference evidence="6 7" key="1">
    <citation type="submission" date="2017-08" db="EMBL/GenBank/DDBJ databases">
        <title>A Genome Sequence of Oceanimonas doudoroffii ATCC 27123T.</title>
        <authorList>
            <person name="Brennan M.A."/>
            <person name="Maclea K.S."/>
            <person name="Mcclelland W.D."/>
            <person name="Trachtenberg A.M."/>
        </authorList>
    </citation>
    <scope>NUCLEOTIDE SEQUENCE [LARGE SCALE GENOMIC DNA]</scope>
    <source>
        <strain evidence="6 7">ATCC 27123</strain>
    </source>
</reference>
<dbReference type="EMBL" id="NBIM01000001">
    <property type="protein sequence ID" value="OXY82110.1"/>
    <property type="molecule type" value="Genomic_DNA"/>
</dbReference>
<feature type="modified residue" description="N6-(pyridoxal phosphate)lysine" evidence="4">
    <location>
        <position position="181"/>
    </location>
</feature>
<dbReference type="PANTHER" id="PTHR30244">
    <property type="entry name" value="TRANSAMINASE"/>
    <property type="match status" value="1"/>
</dbReference>
<dbReference type="InterPro" id="IPR000653">
    <property type="entry name" value="DegT/StrS_aminotransferase"/>
</dbReference>
<dbReference type="InterPro" id="IPR015421">
    <property type="entry name" value="PyrdxlP-dep_Trfase_major"/>
</dbReference>
<dbReference type="RefSeq" id="WP_094198889.1">
    <property type="nucleotide sequence ID" value="NZ_NBIM01000001.1"/>
</dbReference>
<accession>A0A233RFD8</accession>
<dbReference type="InterPro" id="IPR012749">
    <property type="entry name" value="WecE-like"/>
</dbReference>
<dbReference type="AlphaFoldDB" id="A0A233RFD8"/>
<evidence type="ECO:0000256" key="4">
    <source>
        <dbReference type="PIRSR" id="PIRSR000390-2"/>
    </source>
</evidence>
<sequence length="376" mass="42421">MINFNKPPVTGAEQGYIIEAINSPKLSGDGHFGKRCQSWFEEKLGCKKALLTPSCTAALEMAAILFDIQPGDEVIMPSYTFVSTANAFVLRGAKIIFVDIRKDTMNIDETKIEAAITDRTKVLVPVHYAGVGCEMEKIMDLANKYGLFVVEDAAQGMMSTYKNRPLGTFGHLGAFSFHETKNYTSGGEGGLLIINDEKLAQRAEIIREKGTNRSLFFRGMVDKYSWVDIGSSFLPSELQSAYLWAQLEHAEKINEKRLSLWSHYKDQLEPLVKKGCIEAPSIPMNCKHNAHMFYIKVKRLKQRTMLLNFLKSQGVMAVFHYIPLHNAEAGKKYSKFIGKDENTTSESERLIRLPLYFNMTHDEVIKVSNAVTTFFE</sequence>
<dbReference type="FunFam" id="3.40.640.10:FF:000037">
    <property type="entry name" value="dTDP-4-amino-4,6-dideoxygalactose transaminase"/>
    <property type="match status" value="1"/>
</dbReference>
<dbReference type="Gene3D" id="3.40.640.10">
    <property type="entry name" value="Type I PLP-dependent aspartate aminotransferase-like (Major domain)"/>
    <property type="match status" value="1"/>
</dbReference>
<dbReference type="Pfam" id="PF01041">
    <property type="entry name" value="DegT_DnrJ_EryC1"/>
    <property type="match status" value="1"/>
</dbReference>
<gene>
    <name evidence="6" type="ORF">B6S08_00815</name>
</gene>
<dbReference type="OrthoDB" id="9804264at2"/>
<dbReference type="InterPro" id="IPR015424">
    <property type="entry name" value="PyrdxlP-dep_Trfase"/>
</dbReference>
<dbReference type="SUPFAM" id="SSF53383">
    <property type="entry name" value="PLP-dependent transferases"/>
    <property type="match status" value="1"/>
</dbReference>
<dbReference type="CDD" id="cd00616">
    <property type="entry name" value="AHBA_syn"/>
    <property type="match status" value="1"/>
</dbReference>
<evidence type="ECO:0000256" key="5">
    <source>
        <dbReference type="RuleBase" id="RU004508"/>
    </source>
</evidence>
<dbReference type="GO" id="GO:0030170">
    <property type="term" value="F:pyridoxal phosphate binding"/>
    <property type="evidence" value="ECO:0007669"/>
    <property type="project" value="TreeGrafter"/>
</dbReference>
<evidence type="ECO:0000256" key="2">
    <source>
        <dbReference type="ARBA" id="ARBA00037999"/>
    </source>
</evidence>
<keyword evidence="7" id="KW-1185">Reference proteome</keyword>
<protein>
    <submittedName>
        <fullName evidence="6">dTDP-4-amino-4,6-dideoxygalactose transaminase</fullName>
    </submittedName>
</protein>
<dbReference type="GO" id="GO:0019180">
    <property type="term" value="F:dTDP-4-amino-4,6-dideoxygalactose transaminase activity"/>
    <property type="evidence" value="ECO:0007669"/>
    <property type="project" value="TreeGrafter"/>
</dbReference>
<evidence type="ECO:0000256" key="1">
    <source>
        <dbReference type="ARBA" id="ARBA00022898"/>
    </source>
</evidence>
<dbReference type="NCBIfam" id="TIGR02379">
    <property type="entry name" value="ECA_wecE"/>
    <property type="match status" value="1"/>
</dbReference>